<comment type="caution">
    <text evidence="2">The sequence shown here is derived from an EMBL/GenBank/DDBJ whole genome shotgun (WGS) entry which is preliminary data.</text>
</comment>
<protein>
    <submittedName>
        <fullName evidence="2">Uncharacterized protein</fullName>
    </submittedName>
</protein>
<dbReference type="Proteomes" id="UP000693970">
    <property type="component" value="Unassembled WGS sequence"/>
</dbReference>
<reference evidence="2" key="2">
    <citation type="submission" date="2021-04" db="EMBL/GenBank/DDBJ databases">
        <authorList>
            <person name="Podell S."/>
        </authorList>
    </citation>
    <scope>NUCLEOTIDE SEQUENCE</scope>
    <source>
        <strain evidence="2">Hildebrandi</strain>
    </source>
</reference>
<dbReference type="EMBL" id="JAGRRH010000015">
    <property type="protein sequence ID" value="KAG7355546.1"/>
    <property type="molecule type" value="Genomic_DNA"/>
</dbReference>
<name>A0A9K3L653_9STRA</name>
<evidence type="ECO:0000313" key="3">
    <source>
        <dbReference type="Proteomes" id="UP000693970"/>
    </source>
</evidence>
<keyword evidence="3" id="KW-1185">Reference proteome</keyword>
<feature type="compositionally biased region" description="Basic and acidic residues" evidence="1">
    <location>
        <begin position="73"/>
        <end position="93"/>
    </location>
</feature>
<gene>
    <name evidence="2" type="ORF">IV203_000232</name>
</gene>
<sequence length="102" mass="11222">MAGASLPNRRSTQVHFGSTFAVHQGNASSGTIVKKILLTKIFNEELVLKTMSGPILDFVHDHVRTQGARQKGTSHDDQSTIIRSESRNGDRSHRIALKLDCP</sequence>
<organism evidence="2 3">
    <name type="scientific">Nitzschia inconspicua</name>
    <dbReference type="NCBI Taxonomy" id="303405"/>
    <lineage>
        <taxon>Eukaryota</taxon>
        <taxon>Sar</taxon>
        <taxon>Stramenopiles</taxon>
        <taxon>Ochrophyta</taxon>
        <taxon>Bacillariophyta</taxon>
        <taxon>Bacillariophyceae</taxon>
        <taxon>Bacillariophycidae</taxon>
        <taxon>Bacillariales</taxon>
        <taxon>Bacillariaceae</taxon>
        <taxon>Nitzschia</taxon>
    </lineage>
</organism>
<reference evidence="2" key="1">
    <citation type="journal article" date="2021" name="Sci. Rep.">
        <title>Diploid genomic architecture of Nitzschia inconspicua, an elite biomass production diatom.</title>
        <authorList>
            <person name="Oliver A."/>
            <person name="Podell S."/>
            <person name="Pinowska A."/>
            <person name="Traller J.C."/>
            <person name="Smith S.R."/>
            <person name="McClure R."/>
            <person name="Beliaev A."/>
            <person name="Bohutskyi P."/>
            <person name="Hill E.A."/>
            <person name="Rabines A."/>
            <person name="Zheng H."/>
            <person name="Allen L.Z."/>
            <person name="Kuo A."/>
            <person name="Grigoriev I.V."/>
            <person name="Allen A.E."/>
            <person name="Hazlebeck D."/>
            <person name="Allen E.E."/>
        </authorList>
    </citation>
    <scope>NUCLEOTIDE SEQUENCE</scope>
    <source>
        <strain evidence="2">Hildebrandi</strain>
    </source>
</reference>
<accession>A0A9K3L653</accession>
<evidence type="ECO:0000313" key="2">
    <source>
        <dbReference type="EMBL" id="KAG7355546.1"/>
    </source>
</evidence>
<proteinExistence type="predicted"/>
<feature type="region of interest" description="Disordered" evidence="1">
    <location>
        <begin position="65"/>
        <end position="102"/>
    </location>
</feature>
<evidence type="ECO:0000256" key="1">
    <source>
        <dbReference type="SAM" id="MobiDB-lite"/>
    </source>
</evidence>
<dbReference type="AlphaFoldDB" id="A0A9K3L653"/>